<reference evidence="2" key="2">
    <citation type="submission" date="2020-08" db="EMBL/GenBank/DDBJ databases">
        <authorList>
            <person name="Shumante A."/>
            <person name="Zimin A.V."/>
            <person name="Puiu D."/>
            <person name="Salzberg S.L."/>
        </authorList>
    </citation>
    <scope>NUCLEOTIDE SEQUENCE</scope>
    <source>
        <strain evidence="2">WC2-LM</strain>
        <tissue evidence="2">Liver</tissue>
    </source>
</reference>
<proteinExistence type="predicted"/>
<keyword evidence="4" id="KW-1185">Reference proteome</keyword>
<reference evidence="3 4" key="1">
    <citation type="submission" date="2019-04" db="EMBL/GenBank/DDBJ databases">
        <authorList>
            <person name="Alioto T."/>
            <person name="Alioto T."/>
        </authorList>
    </citation>
    <scope>NUCLEOTIDE SEQUENCE [LARGE SCALE GENOMIC DNA]</scope>
</reference>
<gene>
    <name evidence="2" type="ORF">GHT09_016454</name>
    <name evidence="3" type="ORF">MONAX_5E027849</name>
</gene>
<sequence length="99" mass="11265">MCHFSSQRQNQARHKQVAFLGRQEKDCKGVPPSTPAEHHLKDQHKLRLNFQYPERKVSPRAASANLSAAVWAWSKCFKVKGNECQCRSIGTSGPWILPH</sequence>
<dbReference type="AlphaFoldDB" id="A0A5E4A654"/>
<dbReference type="Proteomes" id="UP000662637">
    <property type="component" value="Unassembled WGS sequence"/>
</dbReference>
<evidence type="ECO:0000313" key="2">
    <source>
        <dbReference type="EMBL" id="KAF7472702.1"/>
    </source>
</evidence>
<evidence type="ECO:0000256" key="1">
    <source>
        <dbReference type="SAM" id="MobiDB-lite"/>
    </source>
</evidence>
<protein>
    <submittedName>
        <fullName evidence="3">Uncharacterized protein</fullName>
    </submittedName>
</protein>
<accession>A0A5E4A654</accession>
<organism evidence="3 4">
    <name type="scientific">Marmota monax</name>
    <name type="common">Woodchuck</name>
    <dbReference type="NCBI Taxonomy" id="9995"/>
    <lineage>
        <taxon>Eukaryota</taxon>
        <taxon>Metazoa</taxon>
        <taxon>Chordata</taxon>
        <taxon>Craniata</taxon>
        <taxon>Vertebrata</taxon>
        <taxon>Euteleostomi</taxon>
        <taxon>Mammalia</taxon>
        <taxon>Eutheria</taxon>
        <taxon>Euarchontoglires</taxon>
        <taxon>Glires</taxon>
        <taxon>Rodentia</taxon>
        <taxon>Sciuromorpha</taxon>
        <taxon>Sciuridae</taxon>
        <taxon>Xerinae</taxon>
        <taxon>Marmotini</taxon>
        <taxon>Marmota</taxon>
    </lineage>
</organism>
<dbReference type="EMBL" id="CABDUW010000021">
    <property type="protein sequence ID" value="VTJ52727.1"/>
    <property type="molecule type" value="Genomic_DNA"/>
</dbReference>
<evidence type="ECO:0000313" key="4">
    <source>
        <dbReference type="Proteomes" id="UP000335636"/>
    </source>
</evidence>
<dbReference type="EMBL" id="WJEC01006486">
    <property type="protein sequence ID" value="KAF7472702.1"/>
    <property type="molecule type" value="Genomic_DNA"/>
</dbReference>
<evidence type="ECO:0000313" key="3">
    <source>
        <dbReference type="EMBL" id="VTJ52727.1"/>
    </source>
</evidence>
<dbReference type="Proteomes" id="UP000335636">
    <property type="component" value="Unassembled WGS sequence"/>
</dbReference>
<name>A0A5E4A654_MARMO</name>
<feature type="region of interest" description="Disordered" evidence="1">
    <location>
        <begin position="23"/>
        <end position="44"/>
    </location>
</feature>